<keyword evidence="3" id="KW-1185">Reference proteome</keyword>
<dbReference type="Proteomes" id="UP000050761">
    <property type="component" value="Unassembled WGS sequence"/>
</dbReference>
<evidence type="ECO:0000256" key="1">
    <source>
        <dbReference type="SAM" id="MobiDB-lite"/>
    </source>
</evidence>
<dbReference type="WBParaSite" id="HPBE_0000171401-mRNA-1">
    <property type="protein sequence ID" value="HPBE_0000171401-mRNA-1"/>
    <property type="gene ID" value="HPBE_0000171401"/>
</dbReference>
<evidence type="ECO:0000313" key="2">
    <source>
        <dbReference type="EMBL" id="VDO20896.1"/>
    </source>
</evidence>
<dbReference type="EMBL" id="UZAH01002077">
    <property type="protein sequence ID" value="VDO20896.1"/>
    <property type="molecule type" value="Genomic_DNA"/>
</dbReference>
<feature type="region of interest" description="Disordered" evidence="1">
    <location>
        <begin position="1"/>
        <end position="36"/>
    </location>
</feature>
<reference evidence="2 3" key="1">
    <citation type="submission" date="2018-11" db="EMBL/GenBank/DDBJ databases">
        <authorList>
            <consortium name="Pathogen Informatics"/>
        </authorList>
    </citation>
    <scope>NUCLEOTIDE SEQUENCE [LARGE SCALE GENOMIC DNA]</scope>
</reference>
<name>A0A183F6C2_HELPZ</name>
<accession>A0A183F6C2</accession>
<proteinExistence type="predicted"/>
<sequence length="88" mass="9445">MTPGEHGFTAEQVSSTTTSSTAPSATTSKVESNDNAERMTCYAHILAALSETIRRCKESWRAADGDATGGEMETAVAISRMRQPYESL</sequence>
<protein>
    <submittedName>
        <fullName evidence="2 4">Uncharacterized protein</fullName>
    </submittedName>
</protein>
<reference evidence="4" key="2">
    <citation type="submission" date="2019-09" db="UniProtKB">
        <authorList>
            <consortium name="WormBaseParasite"/>
        </authorList>
    </citation>
    <scope>IDENTIFICATION</scope>
</reference>
<accession>A0A3P7THS5</accession>
<dbReference type="AlphaFoldDB" id="A0A183F6C2"/>
<organism evidence="3 4">
    <name type="scientific">Heligmosomoides polygyrus</name>
    <name type="common">Parasitic roundworm</name>
    <dbReference type="NCBI Taxonomy" id="6339"/>
    <lineage>
        <taxon>Eukaryota</taxon>
        <taxon>Metazoa</taxon>
        <taxon>Ecdysozoa</taxon>
        <taxon>Nematoda</taxon>
        <taxon>Chromadorea</taxon>
        <taxon>Rhabditida</taxon>
        <taxon>Rhabditina</taxon>
        <taxon>Rhabditomorpha</taxon>
        <taxon>Strongyloidea</taxon>
        <taxon>Heligmosomidae</taxon>
        <taxon>Heligmosomoides</taxon>
    </lineage>
</organism>
<evidence type="ECO:0000313" key="4">
    <source>
        <dbReference type="WBParaSite" id="HPBE_0000171401-mRNA-1"/>
    </source>
</evidence>
<gene>
    <name evidence="2" type="ORF">HPBE_LOCUS1715</name>
</gene>
<evidence type="ECO:0000313" key="3">
    <source>
        <dbReference type="Proteomes" id="UP000050761"/>
    </source>
</evidence>
<feature type="compositionally biased region" description="Low complexity" evidence="1">
    <location>
        <begin position="14"/>
        <end position="28"/>
    </location>
</feature>